<keyword evidence="1 8" id="KW-0963">Cytoplasm</keyword>
<dbReference type="OrthoDB" id="9800712at2"/>
<dbReference type="PANTHER" id="PTHR19136">
    <property type="entry name" value="MOLYBDENUM COFACTOR GUANYLYLTRANSFERASE"/>
    <property type="match status" value="1"/>
</dbReference>
<dbReference type="AlphaFoldDB" id="A0A4Y6UA71"/>
<evidence type="ECO:0000256" key="6">
    <source>
        <dbReference type="ARBA" id="ARBA00023134"/>
    </source>
</evidence>
<dbReference type="CDD" id="cd02503">
    <property type="entry name" value="MobA"/>
    <property type="match status" value="1"/>
</dbReference>
<gene>
    <name evidence="8" type="primary">mobA</name>
    <name evidence="10" type="ORF">E3E12_05090</name>
</gene>
<evidence type="ECO:0000313" key="11">
    <source>
        <dbReference type="Proteomes" id="UP000318709"/>
    </source>
</evidence>
<evidence type="ECO:0000256" key="7">
    <source>
        <dbReference type="ARBA" id="ARBA00023150"/>
    </source>
</evidence>
<feature type="binding site" evidence="8">
    <location>
        <begin position="8"/>
        <end position="10"/>
    </location>
    <ligand>
        <name>GTP</name>
        <dbReference type="ChEBI" id="CHEBI:37565"/>
    </ligand>
</feature>
<evidence type="ECO:0000256" key="5">
    <source>
        <dbReference type="ARBA" id="ARBA00022842"/>
    </source>
</evidence>
<comment type="cofactor">
    <cofactor evidence="8">
        <name>Mg(2+)</name>
        <dbReference type="ChEBI" id="CHEBI:18420"/>
    </cofactor>
</comment>
<dbReference type="InterPro" id="IPR013482">
    <property type="entry name" value="Molybde_CF_guanTrfase"/>
</dbReference>
<dbReference type="Proteomes" id="UP000318709">
    <property type="component" value="Chromosome"/>
</dbReference>
<dbReference type="InterPro" id="IPR003749">
    <property type="entry name" value="ThiS/MoaD-like"/>
</dbReference>
<keyword evidence="4 8" id="KW-0547">Nucleotide-binding</keyword>
<dbReference type="InterPro" id="IPR012675">
    <property type="entry name" value="Beta-grasp_dom_sf"/>
</dbReference>
<accession>A0A4Y6UA71</accession>
<feature type="binding site" evidence="8">
    <location>
        <position position="104"/>
    </location>
    <ligand>
        <name>GTP</name>
        <dbReference type="ChEBI" id="CHEBI:37565"/>
    </ligand>
</feature>
<dbReference type="HAMAP" id="MF_00316">
    <property type="entry name" value="MobA"/>
    <property type="match status" value="1"/>
</dbReference>
<keyword evidence="6 8" id="KW-0342">GTP-binding</keyword>
<dbReference type="GO" id="GO:0061603">
    <property type="term" value="F:molybdenum cofactor guanylyltransferase activity"/>
    <property type="evidence" value="ECO:0007669"/>
    <property type="project" value="UniProtKB-EC"/>
</dbReference>
<organism evidence="10 11">
    <name type="scientific">Formicincola oecophyllae</name>
    <dbReference type="NCBI Taxonomy" id="2558361"/>
    <lineage>
        <taxon>Bacteria</taxon>
        <taxon>Pseudomonadati</taxon>
        <taxon>Pseudomonadota</taxon>
        <taxon>Alphaproteobacteria</taxon>
        <taxon>Acetobacterales</taxon>
        <taxon>Acetobacteraceae</taxon>
        <taxon>Formicincola</taxon>
    </lineage>
</organism>
<evidence type="ECO:0000256" key="8">
    <source>
        <dbReference type="HAMAP-Rule" id="MF_00316"/>
    </source>
</evidence>
<keyword evidence="11" id="KW-1185">Reference proteome</keyword>
<comment type="function">
    <text evidence="8">Transfers a GMP moiety from GTP to Mo-molybdopterin (Mo-MPT) cofactor (Moco or molybdenum cofactor) to form Mo-molybdopterin guanine dinucleotide (Mo-MGD) cofactor.</text>
</comment>
<proteinExistence type="inferred from homology"/>
<comment type="subcellular location">
    <subcellularLocation>
        <location evidence="8">Cytoplasm</location>
    </subcellularLocation>
</comment>
<comment type="catalytic activity">
    <reaction evidence="8">
        <text>Mo-molybdopterin + GTP + H(+) = Mo-molybdopterin guanine dinucleotide + diphosphate</text>
        <dbReference type="Rhea" id="RHEA:34243"/>
        <dbReference type="ChEBI" id="CHEBI:15378"/>
        <dbReference type="ChEBI" id="CHEBI:33019"/>
        <dbReference type="ChEBI" id="CHEBI:37565"/>
        <dbReference type="ChEBI" id="CHEBI:71302"/>
        <dbReference type="ChEBI" id="CHEBI:71310"/>
        <dbReference type="EC" id="2.7.7.77"/>
    </reaction>
</comment>
<reference evidence="10 11" key="1">
    <citation type="submission" date="2019-03" db="EMBL/GenBank/DDBJ databases">
        <title>The complete genome sequence of Swingsia_sp. F3b2 LMG30590(T).</title>
        <authorList>
            <person name="Chua K.-O."/>
            <person name="Chan K.-G."/>
            <person name="See-Too W.-S."/>
        </authorList>
    </citation>
    <scope>NUCLEOTIDE SEQUENCE [LARGE SCALE GENOMIC DNA]</scope>
    <source>
        <strain evidence="10 11">F3b2</strain>
    </source>
</reference>
<feature type="binding site" evidence="8">
    <location>
        <position position="104"/>
    </location>
    <ligand>
        <name>Mg(2+)</name>
        <dbReference type="ChEBI" id="CHEBI:18420"/>
    </ligand>
</feature>
<protein>
    <recommendedName>
        <fullName evidence="8">Molybdenum cofactor guanylyltransferase</fullName>
        <shortName evidence="8">MoCo guanylyltransferase</shortName>
        <ecNumber evidence="8">2.7.7.77</ecNumber>
    </recommendedName>
    <alternativeName>
        <fullName evidence="8">GTP:molybdopterin guanylyltransferase</fullName>
    </alternativeName>
    <alternativeName>
        <fullName evidence="8">Mo-MPT guanylyltransferase</fullName>
    </alternativeName>
    <alternativeName>
        <fullName evidence="8">Molybdopterin guanylyltransferase</fullName>
    </alternativeName>
    <alternativeName>
        <fullName evidence="8">Molybdopterin-guanine dinucleotide synthase</fullName>
        <shortName evidence="8">MGD synthase</shortName>
    </alternativeName>
</protein>
<comment type="domain">
    <text evidence="8">The N-terminal domain determines nucleotide recognition and specific binding, while the C-terminal domain determines the specific binding to the target protein.</text>
</comment>
<evidence type="ECO:0000256" key="1">
    <source>
        <dbReference type="ARBA" id="ARBA00022490"/>
    </source>
</evidence>
<evidence type="ECO:0000256" key="2">
    <source>
        <dbReference type="ARBA" id="ARBA00022679"/>
    </source>
</evidence>
<keyword evidence="7 8" id="KW-0501">Molybdenum cofactor biosynthesis</keyword>
<dbReference type="GO" id="GO:0005525">
    <property type="term" value="F:GTP binding"/>
    <property type="evidence" value="ECO:0007669"/>
    <property type="project" value="UniProtKB-UniRule"/>
</dbReference>
<dbReference type="CDD" id="cd00754">
    <property type="entry name" value="Ubl_MoaD"/>
    <property type="match status" value="1"/>
</dbReference>
<dbReference type="Gene3D" id="3.10.20.30">
    <property type="match status" value="1"/>
</dbReference>
<dbReference type="InterPro" id="IPR025877">
    <property type="entry name" value="MobA-like_NTP_Trfase"/>
</dbReference>
<dbReference type="Pfam" id="PF02597">
    <property type="entry name" value="ThiS"/>
    <property type="match status" value="1"/>
</dbReference>
<dbReference type="KEGG" id="swf:E3E12_05090"/>
<feature type="binding site" evidence="8">
    <location>
        <position position="20"/>
    </location>
    <ligand>
        <name>GTP</name>
        <dbReference type="ChEBI" id="CHEBI:37565"/>
    </ligand>
</feature>
<comment type="caution">
    <text evidence="8">Lacks conserved residue(s) required for the propagation of feature annotation.</text>
</comment>
<dbReference type="Gene3D" id="3.90.550.10">
    <property type="entry name" value="Spore Coat Polysaccharide Biosynthesis Protein SpsA, Chain A"/>
    <property type="match status" value="1"/>
</dbReference>
<keyword evidence="5 8" id="KW-0460">Magnesium</keyword>
<name>A0A4Y6UA71_9PROT</name>
<dbReference type="PANTHER" id="PTHR19136:SF81">
    <property type="entry name" value="MOLYBDENUM COFACTOR GUANYLYLTRANSFERASE"/>
    <property type="match status" value="1"/>
</dbReference>
<dbReference type="GO" id="GO:0046872">
    <property type="term" value="F:metal ion binding"/>
    <property type="evidence" value="ECO:0007669"/>
    <property type="project" value="UniProtKB-KW"/>
</dbReference>
<dbReference type="SUPFAM" id="SSF54285">
    <property type="entry name" value="MoaD/ThiS"/>
    <property type="match status" value="1"/>
</dbReference>
<dbReference type="Pfam" id="PF12804">
    <property type="entry name" value="NTP_transf_3"/>
    <property type="match status" value="1"/>
</dbReference>
<keyword evidence="2 8" id="KW-0808">Transferase</keyword>
<evidence type="ECO:0000259" key="9">
    <source>
        <dbReference type="Pfam" id="PF12804"/>
    </source>
</evidence>
<feature type="binding site" evidence="8">
    <location>
        <position position="73"/>
    </location>
    <ligand>
        <name>GTP</name>
        <dbReference type="ChEBI" id="CHEBI:37565"/>
    </ligand>
</feature>
<evidence type="ECO:0000256" key="4">
    <source>
        <dbReference type="ARBA" id="ARBA00022741"/>
    </source>
</evidence>
<dbReference type="SUPFAM" id="SSF53448">
    <property type="entry name" value="Nucleotide-diphospho-sugar transferases"/>
    <property type="match status" value="1"/>
</dbReference>
<comment type="similarity">
    <text evidence="8">Belongs to the MobA family.</text>
</comment>
<evidence type="ECO:0000256" key="3">
    <source>
        <dbReference type="ARBA" id="ARBA00022723"/>
    </source>
</evidence>
<dbReference type="EMBL" id="CP038231">
    <property type="protein sequence ID" value="QDH14399.1"/>
    <property type="molecule type" value="Genomic_DNA"/>
</dbReference>
<sequence>MKLNGLVLTGGESRRMGRDKALLAYGPEGHSQIERAMALLAPLVKESFLSVRPGQQDAVRQRYRQIPDQPLVDNAGKTVSGPAAGLLAAHAQDPDAAWLVLACDLPLLDEATLCSLVKRWREVVAKGNPVGWTALAYRSTHDGLPEPLCTLWTPEALAALGNHVAEGHVCPRKALLNSKTLLLEPENPHALDNANTAEERAQAERRLERRRAVQAAQQGVAPTVMVQVTYFAQLRDVAGMKGEAITTAHRTAGPLYDELRQRHGFPFECQQLRLALNDSFAEWDTPLKQGDVVVFIPPVTGG</sequence>
<evidence type="ECO:0000313" key="10">
    <source>
        <dbReference type="EMBL" id="QDH14399.1"/>
    </source>
</evidence>
<keyword evidence="3 8" id="KW-0479">Metal-binding</keyword>
<dbReference type="InterPro" id="IPR029044">
    <property type="entry name" value="Nucleotide-diphossugar_trans"/>
</dbReference>
<comment type="subunit">
    <text evidence="8">Monomer.</text>
</comment>
<dbReference type="GO" id="GO:0006777">
    <property type="term" value="P:Mo-molybdopterin cofactor biosynthetic process"/>
    <property type="evidence" value="ECO:0007669"/>
    <property type="project" value="UniProtKB-KW"/>
</dbReference>
<dbReference type="InterPro" id="IPR016155">
    <property type="entry name" value="Mopterin_synth/thiamin_S_b"/>
</dbReference>
<dbReference type="GO" id="GO:0005737">
    <property type="term" value="C:cytoplasm"/>
    <property type="evidence" value="ECO:0007669"/>
    <property type="project" value="UniProtKB-SubCell"/>
</dbReference>
<feature type="domain" description="MobA-like NTP transferase" evidence="9">
    <location>
        <begin position="5"/>
        <end position="163"/>
    </location>
</feature>
<dbReference type="EC" id="2.7.7.77" evidence="8"/>